<dbReference type="PROSITE" id="PS51432">
    <property type="entry name" value="AP_NUCLEASE_F2_4"/>
    <property type="match status" value="1"/>
</dbReference>
<sequence>RTEDAYATLGDRIERVLGRAAVRAFHLNDAKADLGSHLDRHENIGRGRIGTDGFAHLVRDPRWRDVPGYLETPLSDDGYSAYATDLATLRKLEAPRSGGAPATVGSGRPARAGRAVRTPK</sequence>
<dbReference type="AlphaFoldDB" id="T1BTZ0"/>
<keyword evidence="10" id="KW-0255">Endonuclease</keyword>
<evidence type="ECO:0000256" key="6">
    <source>
        <dbReference type="ARBA" id="ARBA00022833"/>
    </source>
</evidence>
<name>T1BTZ0_9ZZZZ</name>
<keyword evidence="3" id="KW-0479">Metal-binding</keyword>
<dbReference type="Gene3D" id="3.20.20.150">
    <property type="entry name" value="Divalent-metal-dependent TIM barrel enzymes"/>
    <property type="match status" value="1"/>
</dbReference>
<dbReference type="PROSITE" id="PS00731">
    <property type="entry name" value="AP_NUCLEASE_F2_3"/>
    <property type="match status" value="1"/>
</dbReference>
<reference evidence="10" key="1">
    <citation type="submission" date="2013-08" db="EMBL/GenBank/DDBJ databases">
        <authorList>
            <person name="Mendez C."/>
            <person name="Richter M."/>
            <person name="Ferrer M."/>
            <person name="Sanchez J."/>
        </authorList>
    </citation>
    <scope>NUCLEOTIDE SEQUENCE</scope>
</reference>
<evidence type="ECO:0000259" key="9">
    <source>
        <dbReference type="Pfam" id="PF01261"/>
    </source>
</evidence>
<keyword evidence="7" id="KW-0234">DNA repair</keyword>
<evidence type="ECO:0000256" key="1">
    <source>
        <dbReference type="ARBA" id="ARBA00001947"/>
    </source>
</evidence>
<organism evidence="10">
    <name type="scientific">mine drainage metagenome</name>
    <dbReference type="NCBI Taxonomy" id="410659"/>
    <lineage>
        <taxon>unclassified sequences</taxon>
        <taxon>metagenomes</taxon>
        <taxon>ecological metagenomes</taxon>
    </lineage>
</organism>
<evidence type="ECO:0000256" key="5">
    <source>
        <dbReference type="ARBA" id="ARBA00022801"/>
    </source>
</evidence>
<dbReference type="EMBL" id="AUZY01002585">
    <property type="protein sequence ID" value="EQD72023.1"/>
    <property type="molecule type" value="Genomic_DNA"/>
</dbReference>
<feature type="region of interest" description="Disordered" evidence="8">
    <location>
        <begin position="93"/>
        <end position="120"/>
    </location>
</feature>
<comment type="caution">
    <text evidence="10">The sequence shown here is derived from an EMBL/GenBank/DDBJ whole genome shotgun (WGS) entry which is preliminary data.</text>
</comment>
<gene>
    <name evidence="10" type="ORF">B1B_04123</name>
</gene>
<dbReference type="PANTHER" id="PTHR21445">
    <property type="entry name" value="ENDONUCLEASE IV ENDODEOXYRIBONUCLEASE IV"/>
    <property type="match status" value="1"/>
</dbReference>
<feature type="non-terminal residue" evidence="10">
    <location>
        <position position="1"/>
    </location>
</feature>
<dbReference type="GO" id="GO:0006284">
    <property type="term" value="P:base-excision repair"/>
    <property type="evidence" value="ECO:0007669"/>
    <property type="project" value="TreeGrafter"/>
</dbReference>
<dbReference type="InterPro" id="IPR036237">
    <property type="entry name" value="Xyl_isomerase-like_sf"/>
</dbReference>
<proteinExistence type="inferred from homology"/>
<dbReference type="GO" id="GO:0003677">
    <property type="term" value="F:DNA binding"/>
    <property type="evidence" value="ECO:0007669"/>
    <property type="project" value="InterPro"/>
</dbReference>
<dbReference type="InterPro" id="IPR018246">
    <property type="entry name" value="AP_endonuc_F2_Zn_BS"/>
</dbReference>
<comment type="similarity">
    <text evidence="2">Belongs to the AP endonuclease 2 family.</text>
</comment>
<evidence type="ECO:0000256" key="2">
    <source>
        <dbReference type="ARBA" id="ARBA00005340"/>
    </source>
</evidence>
<evidence type="ECO:0000256" key="7">
    <source>
        <dbReference type="ARBA" id="ARBA00023204"/>
    </source>
</evidence>
<dbReference type="GO" id="GO:0008081">
    <property type="term" value="F:phosphoric diester hydrolase activity"/>
    <property type="evidence" value="ECO:0007669"/>
    <property type="project" value="TreeGrafter"/>
</dbReference>
<dbReference type="GO" id="GO:0003906">
    <property type="term" value="F:DNA-(apurinic or apyrimidinic site) endonuclease activity"/>
    <property type="evidence" value="ECO:0007669"/>
    <property type="project" value="TreeGrafter"/>
</dbReference>
<evidence type="ECO:0000256" key="4">
    <source>
        <dbReference type="ARBA" id="ARBA00022763"/>
    </source>
</evidence>
<dbReference type="SUPFAM" id="SSF51658">
    <property type="entry name" value="Xylose isomerase-like"/>
    <property type="match status" value="1"/>
</dbReference>
<dbReference type="PANTHER" id="PTHR21445:SF0">
    <property type="entry name" value="APURINIC-APYRIMIDINIC ENDONUCLEASE"/>
    <property type="match status" value="1"/>
</dbReference>
<dbReference type="InterPro" id="IPR013022">
    <property type="entry name" value="Xyl_isomerase-like_TIM-brl"/>
</dbReference>
<feature type="domain" description="Xylose isomerase-like TIM barrel" evidence="9">
    <location>
        <begin position="9"/>
        <end position="91"/>
    </location>
</feature>
<comment type="cofactor">
    <cofactor evidence="1">
        <name>Zn(2+)</name>
        <dbReference type="ChEBI" id="CHEBI:29105"/>
    </cofactor>
</comment>
<reference evidence="10" key="2">
    <citation type="journal article" date="2014" name="ISME J.">
        <title>Microbial stratification in low pH oxic and suboxic macroscopic growths along an acid mine drainage.</title>
        <authorList>
            <person name="Mendez-Garcia C."/>
            <person name="Mesa V."/>
            <person name="Sprenger R.R."/>
            <person name="Richter M."/>
            <person name="Diez M.S."/>
            <person name="Solano J."/>
            <person name="Bargiela R."/>
            <person name="Golyshina O.V."/>
            <person name="Manteca A."/>
            <person name="Ramos J.L."/>
            <person name="Gallego J.R."/>
            <person name="Llorente I."/>
            <person name="Martins Dos Santos V.A."/>
            <person name="Jensen O.N."/>
            <person name="Pelaez A.I."/>
            <person name="Sanchez J."/>
            <person name="Ferrer M."/>
        </authorList>
    </citation>
    <scope>NUCLEOTIDE SEQUENCE</scope>
</reference>
<evidence type="ECO:0000313" key="10">
    <source>
        <dbReference type="EMBL" id="EQD72023.1"/>
    </source>
</evidence>
<keyword evidence="5" id="KW-0378">Hydrolase</keyword>
<keyword evidence="6" id="KW-0862">Zinc</keyword>
<accession>T1BTZ0</accession>
<dbReference type="GO" id="GO:0008270">
    <property type="term" value="F:zinc ion binding"/>
    <property type="evidence" value="ECO:0007669"/>
    <property type="project" value="InterPro"/>
</dbReference>
<keyword evidence="4" id="KW-0227">DNA damage</keyword>
<protein>
    <submittedName>
        <fullName evidence="10">Apurinic endonuclease Apn1</fullName>
    </submittedName>
</protein>
<evidence type="ECO:0000256" key="8">
    <source>
        <dbReference type="SAM" id="MobiDB-lite"/>
    </source>
</evidence>
<keyword evidence="10" id="KW-0540">Nuclease</keyword>
<dbReference type="InterPro" id="IPR001719">
    <property type="entry name" value="AP_endonuc_2"/>
</dbReference>
<evidence type="ECO:0000256" key="3">
    <source>
        <dbReference type="ARBA" id="ARBA00022723"/>
    </source>
</evidence>
<dbReference type="Pfam" id="PF01261">
    <property type="entry name" value="AP_endonuc_2"/>
    <property type="match status" value="1"/>
</dbReference>